<dbReference type="PROSITE" id="PS00028">
    <property type="entry name" value="ZINC_FINGER_C2H2_1"/>
    <property type="match status" value="1"/>
</dbReference>
<feature type="compositionally biased region" description="Low complexity" evidence="5">
    <location>
        <begin position="24"/>
        <end position="35"/>
    </location>
</feature>
<dbReference type="AlphaFoldDB" id="A0A165ZCF1"/>
<evidence type="ECO:0000256" key="3">
    <source>
        <dbReference type="ARBA" id="ARBA00022833"/>
    </source>
</evidence>
<name>A0A165ZCF1_EXIGL</name>
<evidence type="ECO:0000256" key="2">
    <source>
        <dbReference type="ARBA" id="ARBA00022771"/>
    </source>
</evidence>
<dbReference type="GO" id="GO:0000981">
    <property type="term" value="F:DNA-binding transcription factor activity, RNA polymerase II-specific"/>
    <property type="evidence" value="ECO:0007669"/>
    <property type="project" value="TreeGrafter"/>
</dbReference>
<evidence type="ECO:0000259" key="6">
    <source>
        <dbReference type="PROSITE" id="PS50157"/>
    </source>
</evidence>
<feature type="compositionally biased region" description="Acidic residues" evidence="5">
    <location>
        <begin position="84"/>
        <end position="98"/>
    </location>
</feature>
<dbReference type="Gene3D" id="3.30.160.60">
    <property type="entry name" value="Classic Zinc Finger"/>
    <property type="match status" value="2"/>
</dbReference>
<dbReference type="PANTHER" id="PTHR23235:SF120">
    <property type="entry name" value="KRUPPEL-LIKE FACTOR 15"/>
    <property type="match status" value="1"/>
</dbReference>
<evidence type="ECO:0000313" key="7">
    <source>
        <dbReference type="EMBL" id="KZV81429.1"/>
    </source>
</evidence>
<dbReference type="InterPro" id="IPR036236">
    <property type="entry name" value="Znf_C2H2_sf"/>
</dbReference>
<feature type="compositionally biased region" description="Acidic residues" evidence="5">
    <location>
        <begin position="36"/>
        <end position="50"/>
    </location>
</feature>
<dbReference type="EMBL" id="KV426392">
    <property type="protein sequence ID" value="KZV81429.1"/>
    <property type="molecule type" value="Genomic_DNA"/>
</dbReference>
<feature type="region of interest" description="Disordered" evidence="5">
    <location>
        <begin position="14"/>
        <end position="134"/>
    </location>
</feature>
<dbReference type="SMART" id="SM00355">
    <property type="entry name" value="ZnF_C2H2"/>
    <property type="match status" value="2"/>
</dbReference>
<dbReference type="PANTHER" id="PTHR23235">
    <property type="entry name" value="KRUEPPEL-LIKE TRANSCRIPTION FACTOR"/>
    <property type="match status" value="1"/>
</dbReference>
<evidence type="ECO:0000256" key="4">
    <source>
        <dbReference type="PROSITE-ProRule" id="PRU00042"/>
    </source>
</evidence>
<feature type="domain" description="C2H2-type" evidence="6">
    <location>
        <begin position="156"/>
        <end position="183"/>
    </location>
</feature>
<keyword evidence="2 4" id="KW-0863">Zinc-finger</keyword>
<dbReference type="STRING" id="1314781.A0A165ZCF1"/>
<evidence type="ECO:0000313" key="8">
    <source>
        <dbReference type="Proteomes" id="UP000077266"/>
    </source>
</evidence>
<dbReference type="PROSITE" id="PS50157">
    <property type="entry name" value="ZINC_FINGER_C2H2_2"/>
    <property type="match status" value="2"/>
</dbReference>
<protein>
    <recommendedName>
        <fullName evidence="6">C2H2-type domain-containing protein</fullName>
    </recommendedName>
</protein>
<reference evidence="7 8" key="1">
    <citation type="journal article" date="2016" name="Mol. Biol. Evol.">
        <title>Comparative Genomics of Early-Diverging Mushroom-Forming Fungi Provides Insights into the Origins of Lignocellulose Decay Capabilities.</title>
        <authorList>
            <person name="Nagy L.G."/>
            <person name="Riley R."/>
            <person name="Tritt A."/>
            <person name="Adam C."/>
            <person name="Daum C."/>
            <person name="Floudas D."/>
            <person name="Sun H."/>
            <person name="Yadav J.S."/>
            <person name="Pangilinan J."/>
            <person name="Larsson K.H."/>
            <person name="Matsuura K."/>
            <person name="Barry K."/>
            <person name="Labutti K."/>
            <person name="Kuo R."/>
            <person name="Ohm R.A."/>
            <person name="Bhattacharya S.S."/>
            <person name="Shirouzu T."/>
            <person name="Yoshinaga Y."/>
            <person name="Martin F.M."/>
            <person name="Grigoriev I.V."/>
            <person name="Hibbett D.S."/>
        </authorList>
    </citation>
    <scope>NUCLEOTIDE SEQUENCE [LARGE SCALE GENOMIC DNA]</scope>
    <source>
        <strain evidence="7 8">HHB12029</strain>
    </source>
</reference>
<feature type="domain" description="C2H2-type" evidence="6">
    <location>
        <begin position="184"/>
        <end position="213"/>
    </location>
</feature>
<dbReference type="Proteomes" id="UP000077266">
    <property type="component" value="Unassembled WGS sequence"/>
</dbReference>
<keyword evidence="8" id="KW-1185">Reference proteome</keyword>
<feature type="compositionally biased region" description="Pro residues" evidence="5">
    <location>
        <begin position="120"/>
        <end position="130"/>
    </location>
</feature>
<dbReference type="GO" id="GO:0000978">
    <property type="term" value="F:RNA polymerase II cis-regulatory region sequence-specific DNA binding"/>
    <property type="evidence" value="ECO:0007669"/>
    <property type="project" value="TreeGrafter"/>
</dbReference>
<feature type="compositionally biased region" description="Basic and acidic residues" evidence="5">
    <location>
        <begin position="73"/>
        <end position="83"/>
    </location>
</feature>
<keyword evidence="3" id="KW-0862">Zinc</keyword>
<sequence>MNAVPPRILAIPYLLSPPQPSLTVAASPSPPVSYASDDDDDEMDGEDLDDNASMTSYDSFEEVSYSRRHRSVPVKEPEPVKPQEEEEEEIDELMDDDGSNFGPHASPSPAPTRHTSAPPLNIPAAPPLPPHSTTTERITIIRPAPPLPARGTYRVPGCSVCGKRFTSLARYKSHMLSHTGVKPFACSACGQEFNRRDSCVRHIGFAVNARETDYERAEKHMTAHPIKIPAEAGAEDPIDA</sequence>
<dbReference type="SUPFAM" id="SSF57667">
    <property type="entry name" value="beta-beta-alpha zinc fingers"/>
    <property type="match status" value="1"/>
</dbReference>
<keyword evidence="1" id="KW-0479">Metal-binding</keyword>
<gene>
    <name evidence="7" type="ORF">EXIGLDRAFT_686010</name>
</gene>
<dbReference type="GO" id="GO:0008270">
    <property type="term" value="F:zinc ion binding"/>
    <property type="evidence" value="ECO:0007669"/>
    <property type="project" value="UniProtKB-KW"/>
</dbReference>
<organism evidence="7 8">
    <name type="scientific">Exidia glandulosa HHB12029</name>
    <dbReference type="NCBI Taxonomy" id="1314781"/>
    <lineage>
        <taxon>Eukaryota</taxon>
        <taxon>Fungi</taxon>
        <taxon>Dikarya</taxon>
        <taxon>Basidiomycota</taxon>
        <taxon>Agaricomycotina</taxon>
        <taxon>Agaricomycetes</taxon>
        <taxon>Auriculariales</taxon>
        <taxon>Exidiaceae</taxon>
        <taxon>Exidia</taxon>
    </lineage>
</organism>
<accession>A0A165ZCF1</accession>
<dbReference type="InParanoid" id="A0A165ZCF1"/>
<evidence type="ECO:0000256" key="1">
    <source>
        <dbReference type="ARBA" id="ARBA00022723"/>
    </source>
</evidence>
<dbReference type="OrthoDB" id="6077919at2759"/>
<evidence type="ECO:0000256" key="5">
    <source>
        <dbReference type="SAM" id="MobiDB-lite"/>
    </source>
</evidence>
<dbReference type="InterPro" id="IPR013087">
    <property type="entry name" value="Znf_C2H2_type"/>
</dbReference>
<proteinExistence type="predicted"/>